<comment type="subunit">
    <text evidence="1">Subunit of the heterotrimeric GatCAB amidotransferase (AdT) complex, composed of A (QRSL1), B (GATB) and C (GATC) subunits.</text>
</comment>
<dbReference type="KEGG" id="char:105896801"/>
<keyword evidence="2" id="KW-1185">Reference proteome</keyword>
<dbReference type="InterPro" id="IPR036113">
    <property type="entry name" value="Asp/Glu-ADT_sf_sub_c"/>
</dbReference>
<reference evidence="3" key="1">
    <citation type="submission" date="2025-08" db="UniProtKB">
        <authorList>
            <consortium name="RefSeq"/>
        </authorList>
    </citation>
    <scope>IDENTIFICATION</scope>
</reference>
<dbReference type="Pfam" id="PF02686">
    <property type="entry name" value="GatC"/>
    <property type="match status" value="1"/>
</dbReference>
<dbReference type="HAMAP" id="MF_00122">
    <property type="entry name" value="GatC"/>
    <property type="match status" value="1"/>
</dbReference>
<keyword evidence="1" id="KW-0648">Protein biosynthesis</keyword>
<keyword evidence="1" id="KW-0067">ATP-binding</keyword>
<dbReference type="EC" id="6.3.5.-" evidence="1"/>
<dbReference type="OrthoDB" id="5394539at2759"/>
<dbReference type="GO" id="GO:0050567">
    <property type="term" value="F:glutaminyl-tRNA synthase (glutamine-hydrolyzing) activity"/>
    <property type="evidence" value="ECO:0007669"/>
    <property type="project" value="UniProtKB-UniRule"/>
</dbReference>
<comment type="function">
    <text evidence="1">Allows the formation of correctly charged Gln-tRNA(Gln) through the transamidation of misacylated Glu-tRNA(Gln) in the mitochondria. The reaction takes place in the presence of glutamine and ATP through an activated gamma-phospho-Glu-tRNA(Gln).</text>
</comment>
<keyword evidence="1" id="KW-0436">Ligase</keyword>
<dbReference type="InterPro" id="IPR003837">
    <property type="entry name" value="GatC"/>
</dbReference>
<evidence type="ECO:0000313" key="2">
    <source>
        <dbReference type="Proteomes" id="UP000515152"/>
    </source>
</evidence>
<dbReference type="Proteomes" id="UP000515152">
    <property type="component" value="Chromosome 7"/>
</dbReference>
<dbReference type="GO" id="GO:0005739">
    <property type="term" value="C:mitochondrion"/>
    <property type="evidence" value="ECO:0007669"/>
    <property type="project" value="UniProtKB-SubCell"/>
</dbReference>
<dbReference type="CTD" id="283459"/>
<comment type="catalytic activity">
    <reaction evidence="1">
        <text>L-glutamyl-tRNA(Gln) + L-glutamine + ATP + H2O = L-glutaminyl-tRNA(Gln) + L-glutamate + ADP + phosphate + H(+)</text>
        <dbReference type="Rhea" id="RHEA:17521"/>
        <dbReference type="Rhea" id="RHEA-COMP:9681"/>
        <dbReference type="Rhea" id="RHEA-COMP:9684"/>
        <dbReference type="ChEBI" id="CHEBI:15377"/>
        <dbReference type="ChEBI" id="CHEBI:15378"/>
        <dbReference type="ChEBI" id="CHEBI:29985"/>
        <dbReference type="ChEBI" id="CHEBI:30616"/>
        <dbReference type="ChEBI" id="CHEBI:43474"/>
        <dbReference type="ChEBI" id="CHEBI:58359"/>
        <dbReference type="ChEBI" id="CHEBI:78520"/>
        <dbReference type="ChEBI" id="CHEBI:78521"/>
        <dbReference type="ChEBI" id="CHEBI:456216"/>
    </reaction>
</comment>
<dbReference type="GO" id="GO:0005524">
    <property type="term" value="F:ATP binding"/>
    <property type="evidence" value="ECO:0007669"/>
    <property type="project" value="UniProtKB-KW"/>
</dbReference>
<proteinExistence type="inferred from homology"/>
<keyword evidence="1" id="KW-0547">Nucleotide-binding</keyword>
<dbReference type="PANTHER" id="PTHR15004">
    <property type="entry name" value="GLUTAMYL-TRNA(GLN) AMIDOTRANSFERASE SUBUNIT C, MITOCHONDRIAL"/>
    <property type="match status" value="1"/>
</dbReference>
<evidence type="ECO:0000256" key="1">
    <source>
        <dbReference type="HAMAP-Rule" id="MF_03149"/>
    </source>
</evidence>
<sequence length="185" mass="21012">MFSQTIRRNLRHAAFNLRLTNHQHNALVTSGPGRLAQCSFLTVLTPYFSDENYVHNSKVPRAPKWQPAMKTEPSSATEVPSEVVDKLERLALVDFRNQEGIECLEKAIQFADQLRNVNSAAVEPMDSVLYDRSIYLRKDTIHEGECAEELLHLSSHVIDEYFVAPTGNIPLAKHDERATPLEQEK</sequence>
<dbReference type="GO" id="GO:0070681">
    <property type="term" value="P:glutaminyl-tRNAGln biosynthesis via transamidation"/>
    <property type="evidence" value="ECO:0007669"/>
    <property type="project" value="UniProtKB-UniRule"/>
</dbReference>
<dbReference type="GO" id="GO:0030956">
    <property type="term" value="C:glutamyl-tRNA(Gln) amidotransferase complex"/>
    <property type="evidence" value="ECO:0007669"/>
    <property type="project" value="UniProtKB-UniRule"/>
</dbReference>
<dbReference type="AlphaFoldDB" id="A0A6P3VSE7"/>
<organism evidence="2 3">
    <name type="scientific">Clupea harengus</name>
    <name type="common">Atlantic herring</name>
    <dbReference type="NCBI Taxonomy" id="7950"/>
    <lineage>
        <taxon>Eukaryota</taxon>
        <taxon>Metazoa</taxon>
        <taxon>Chordata</taxon>
        <taxon>Craniata</taxon>
        <taxon>Vertebrata</taxon>
        <taxon>Euteleostomi</taxon>
        <taxon>Actinopterygii</taxon>
        <taxon>Neopterygii</taxon>
        <taxon>Teleostei</taxon>
        <taxon>Clupei</taxon>
        <taxon>Clupeiformes</taxon>
        <taxon>Clupeoidei</taxon>
        <taxon>Clupeidae</taxon>
        <taxon>Clupea</taxon>
    </lineage>
</organism>
<keyword evidence="1" id="KW-0496">Mitochondrion</keyword>
<gene>
    <name evidence="3" type="primary">gatc</name>
    <name evidence="1" type="synonym">GATC</name>
</gene>
<comment type="similarity">
    <text evidence="1">Belongs to the GatC family.</text>
</comment>
<dbReference type="SUPFAM" id="SSF141000">
    <property type="entry name" value="Glu-tRNAGln amidotransferase C subunit"/>
    <property type="match status" value="1"/>
</dbReference>
<accession>A0A6P3VSE7</accession>
<dbReference type="GeneID" id="105896801"/>
<comment type="subcellular location">
    <subcellularLocation>
        <location evidence="1">Mitochondrion</location>
    </subcellularLocation>
</comment>
<dbReference type="PANTHER" id="PTHR15004:SF0">
    <property type="entry name" value="GLUTAMYL-TRNA(GLN) AMIDOTRANSFERASE SUBUNIT C, MITOCHONDRIAL"/>
    <property type="match status" value="1"/>
</dbReference>
<protein>
    <recommendedName>
        <fullName evidence="1">Glutamyl-tRNA(Gln) amidotransferase subunit C, mitochondrial</fullName>
        <shortName evidence="1">Glu-AdT subunit C</shortName>
        <ecNumber evidence="1">6.3.5.-</ecNumber>
    </recommendedName>
</protein>
<dbReference type="RefSeq" id="XP_012679057.2">
    <property type="nucleotide sequence ID" value="XM_012823603.3"/>
</dbReference>
<name>A0A6P3VSE7_CLUHA</name>
<dbReference type="GO" id="GO:0006450">
    <property type="term" value="P:regulation of translational fidelity"/>
    <property type="evidence" value="ECO:0007669"/>
    <property type="project" value="InterPro"/>
</dbReference>
<dbReference type="GO" id="GO:0032543">
    <property type="term" value="P:mitochondrial translation"/>
    <property type="evidence" value="ECO:0007669"/>
    <property type="project" value="UniProtKB-UniRule"/>
</dbReference>
<evidence type="ECO:0000313" key="3">
    <source>
        <dbReference type="RefSeq" id="XP_012679057.2"/>
    </source>
</evidence>